<dbReference type="GO" id="GO:0016747">
    <property type="term" value="F:acyltransferase activity, transferring groups other than amino-acyl groups"/>
    <property type="evidence" value="ECO:0007669"/>
    <property type="project" value="InterPro"/>
</dbReference>
<evidence type="ECO:0000313" key="2">
    <source>
        <dbReference type="EMBL" id="OFD77554.1"/>
    </source>
</evidence>
<dbReference type="PATRIC" id="fig|86662.25.peg.3200"/>
<dbReference type="RefSeq" id="WP_070143925.1">
    <property type="nucleotide sequence ID" value="NZ_CP035955.1"/>
</dbReference>
<dbReference type="Pfam" id="PF00583">
    <property type="entry name" value="Acetyltransf_1"/>
    <property type="match status" value="1"/>
</dbReference>
<dbReference type="AlphaFoldDB" id="A0A1E8B5W8"/>
<dbReference type="PROSITE" id="PS51186">
    <property type="entry name" value="GNAT"/>
    <property type="match status" value="1"/>
</dbReference>
<dbReference type="SUPFAM" id="SSF55729">
    <property type="entry name" value="Acyl-CoA N-acyltransferases (Nat)"/>
    <property type="match status" value="1"/>
</dbReference>
<feature type="domain" description="N-acetyltransferase" evidence="1">
    <location>
        <begin position="1"/>
        <end position="145"/>
    </location>
</feature>
<dbReference type="InterPro" id="IPR000182">
    <property type="entry name" value="GNAT_dom"/>
</dbReference>
<protein>
    <recommendedName>
        <fullName evidence="1">N-acetyltransferase domain-containing protein</fullName>
    </recommendedName>
</protein>
<comment type="caution">
    <text evidence="2">The sequence shown here is derived from an EMBL/GenBank/DDBJ whole genome shotgun (WGS) entry which is preliminary data.</text>
</comment>
<gene>
    <name evidence="2" type="ORF">BWGOE8_31360</name>
</gene>
<reference evidence="2 3" key="1">
    <citation type="submission" date="2016-05" db="EMBL/GenBank/DDBJ databases">
        <title>Bacillus thuringiensis and Bacillus weihenstephanensis as novel biocontrol agents of wilt causing Verticillium species.</title>
        <authorList>
            <person name="Hollensteiner J."/>
            <person name="Wemheuer F."/>
            <person name="Harting R."/>
            <person name="Kolarzyk A."/>
            <person name="Diaz-Valerio S."/>
            <person name="Poehlein A."/>
            <person name="Brzuszkiewicz E."/>
            <person name="Nesemann K."/>
            <person name="Braus-Stromeyer S."/>
            <person name="Braus G."/>
            <person name="Daniel R."/>
            <person name="Liesegang H."/>
        </authorList>
    </citation>
    <scope>NUCLEOTIDE SEQUENCE [LARGE SCALE GENOMIC DNA]</scope>
    <source>
        <strain evidence="2 3">GOE8</strain>
    </source>
</reference>
<dbReference type="Gene3D" id="3.40.630.30">
    <property type="match status" value="1"/>
</dbReference>
<sequence>MIREAEPKDSNVIENLYKKLAPHSKNIKVLPERIEQIRNDSNNFLFVYEEDCKVKGSIFMTFCLDPGYQFRPYTVLEYVIVNEDFRGNGIGEKLLKHVERLSIARGSTRIILLSSTTRIEAHKFFSKNGYNGTISKGFKKYIPIN</sequence>
<evidence type="ECO:0000313" key="3">
    <source>
        <dbReference type="Proteomes" id="UP000175706"/>
    </source>
</evidence>
<dbReference type="Proteomes" id="UP000175706">
    <property type="component" value="Unassembled WGS sequence"/>
</dbReference>
<name>A0A1E8B5W8_BACMY</name>
<accession>A0A1E8B5W8</accession>
<organism evidence="2 3">
    <name type="scientific">Bacillus mycoides</name>
    <dbReference type="NCBI Taxonomy" id="1405"/>
    <lineage>
        <taxon>Bacteria</taxon>
        <taxon>Bacillati</taxon>
        <taxon>Bacillota</taxon>
        <taxon>Bacilli</taxon>
        <taxon>Bacillales</taxon>
        <taxon>Bacillaceae</taxon>
        <taxon>Bacillus</taxon>
        <taxon>Bacillus cereus group</taxon>
    </lineage>
</organism>
<dbReference type="EMBL" id="LXLT01000041">
    <property type="protein sequence ID" value="OFD77554.1"/>
    <property type="molecule type" value="Genomic_DNA"/>
</dbReference>
<proteinExistence type="predicted"/>
<evidence type="ECO:0000259" key="1">
    <source>
        <dbReference type="PROSITE" id="PS51186"/>
    </source>
</evidence>
<dbReference type="InterPro" id="IPR016181">
    <property type="entry name" value="Acyl_CoA_acyltransferase"/>
</dbReference>
<dbReference type="CDD" id="cd04301">
    <property type="entry name" value="NAT_SF"/>
    <property type="match status" value="1"/>
</dbReference>